<keyword evidence="3" id="KW-0813">Transport</keyword>
<feature type="transmembrane region" description="Helical" evidence="8">
    <location>
        <begin position="31"/>
        <end position="51"/>
    </location>
</feature>
<feature type="transmembrane region" description="Helical" evidence="8">
    <location>
        <begin position="247"/>
        <end position="275"/>
    </location>
</feature>
<dbReference type="SUPFAM" id="SSF81345">
    <property type="entry name" value="ABC transporter involved in vitamin B12 uptake, BtuC"/>
    <property type="match status" value="1"/>
</dbReference>
<proteinExistence type="inferred from homology"/>
<evidence type="ECO:0000256" key="1">
    <source>
        <dbReference type="ARBA" id="ARBA00004651"/>
    </source>
</evidence>
<evidence type="ECO:0000256" key="6">
    <source>
        <dbReference type="ARBA" id="ARBA00022989"/>
    </source>
</evidence>
<organism evidence="9 10">
    <name type="scientific">Aminobacter carboxidus</name>
    <dbReference type="NCBI Taxonomy" id="376165"/>
    <lineage>
        <taxon>Bacteria</taxon>
        <taxon>Pseudomonadati</taxon>
        <taxon>Pseudomonadota</taxon>
        <taxon>Alphaproteobacteria</taxon>
        <taxon>Hyphomicrobiales</taxon>
        <taxon>Phyllobacteriaceae</taxon>
        <taxon>Aminobacter</taxon>
    </lineage>
</organism>
<evidence type="ECO:0000256" key="5">
    <source>
        <dbReference type="ARBA" id="ARBA00022692"/>
    </source>
</evidence>
<evidence type="ECO:0000256" key="2">
    <source>
        <dbReference type="ARBA" id="ARBA00007935"/>
    </source>
</evidence>
<keyword evidence="4" id="KW-1003">Cell membrane</keyword>
<dbReference type="Gene3D" id="1.10.3470.10">
    <property type="entry name" value="ABC transporter involved in vitamin B12 uptake, BtuC"/>
    <property type="match status" value="1"/>
</dbReference>
<reference evidence="9 10" key="1">
    <citation type="submission" date="2020-09" db="EMBL/GenBank/DDBJ databases">
        <title>Draft Genome Sequence of Aminobacter carboxidus type strain DSM 1086, a soil Gram-negative carboxydobacterium.</title>
        <authorList>
            <person name="Turrini P."/>
            <person name="Tescari M."/>
            <person name="Artuso I."/>
            <person name="Lugli G.A."/>
            <person name="Frangipani E."/>
            <person name="Ventura M."/>
            <person name="Visca P."/>
        </authorList>
    </citation>
    <scope>NUCLEOTIDE SEQUENCE [LARGE SCALE GENOMIC DNA]</scope>
    <source>
        <strain evidence="9 10">DSM 1086</strain>
    </source>
</reference>
<dbReference type="Pfam" id="PF01032">
    <property type="entry name" value="FecCD"/>
    <property type="match status" value="1"/>
</dbReference>
<dbReference type="InterPro" id="IPR037294">
    <property type="entry name" value="ABC_BtuC-like"/>
</dbReference>
<dbReference type="PANTHER" id="PTHR30472:SF19">
    <property type="entry name" value="PETROBACTIN IMPORT SYSTEM PERMEASE PROTEIN YCLO"/>
    <property type="match status" value="1"/>
</dbReference>
<accession>A0ABR9GQE1</accession>
<keyword evidence="5 8" id="KW-0812">Transmembrane</keyword>
<feature type="transmembrane region" description="Helical" evidence="8">
    <location>
        <begin position="63"/>
        <end position="83"/>
    </location>
</feature>
<feature type="transmembrane region" description="Helical" evidence="8">
    <location>
        <begin position="153"/>
        <end position="178"/>
    </location>
</feature>
<evidence type="ECO:0000256" key="8">
    <source>
        <dbReference type="SAM" id="Phobius"/>
    </source>
</evidence>
<comment type="caution">
    <text evidence="9">The sequence shown here is derived from an EMBL/GenBank/DDBJ whole genome shotgun (WGS) entry which is preliminary data.</text>
</comment>
<feature type="transmembrane region" description="Helical" evidence="8">
    <location>
        <begin position="129"/>
        <end position="147"/>
    </location>
</feature>
<name>A0ABR9GQE1_9HYPH</name>
<comment type="similarity">
    <text evidence="2">Belongs to the binding-protein-dependent transport system permease family. FecCD subfamily.</text>
</comment>
<feature type="transmembrane region" description="Helical" evidence="8">
    <location>
        <begin position="103"/>
        <end position="122"/>
    </location>
</feature>
<evidence type="ECO:0000313" key="9">
    <source>
        <dbReference type="EMBL" id="MBE1205882.1"/>
    </source>
</evidence>
<evidence type="ECO:0000256" key="3">
    <source>
        <dbReference type="ARBA" id="ARBA00022448"/>
    </source>
</evidence>
<feature type="transmembrane region" description="Helical" evidence="8">
    <location>
        <begin position="313"/>
        <end position="334"/>
    </location>
</feature>
<dbReference type="PANTHER" id="PTHR30472">
    <property type="entry name" value="FERRIC ENTEROBACTIN TRANSPORT SYSTEM PERMEASE PROTEIN"/>
    <property type="match status" value="1"/>
</dbReference>
<comment type="subcellular location">
    <subcellularLocation>
        <location evidence="1">Cell membrane</location>
        <topology evidence="1">Multi-pass membrane protein</topology>
    </subcellularLocation>
</comment>
<keyword evidence="6 8" id="KW-1133">Transmembrane helix</keyword>
<keyword evidence="10" id="KW-1185">Reference proteome</keyword>
<dbReference type="Proteomes" id="UP000598227">
    <property type="component" value="Unassembled WGS sequence"/>
</dbReference>
<dbReference type="EMBL" id="JACZEP010000004">
    <property type="protein sequence ID" value="MBE1205882.1"/>
    <property type="molecule type" value="Genomic_DNA"/>
</dbReference>
<evidence type="ECO:0000256" key="4">
    <source>
        <dbReference type="ARBA" id="ARBA00022475"/>
    </source>
</evidence>
<sequence>MKFQSAPCLALSVRGCSCGSCSGGPSVPDKRLLILAVLAVVAAIAFMTVGLRGNIAFALELRAVRLVTLIQVGVAIAISTVVFQTVTANRVLTPQIMGLDALYLFGQMALVLTLGSVGYVALDPRLKFAGEAGLMMAMALVLFLPMLRRRFDVGLLLLTGVVLGVLFRSLAMLIARLIDPNEFAVVQGSSFADFNTVRPDLVVIGLVVTTVAAVIIWRLRHLLDIVALGADSATGLGVDWTKALAGLLLLVAALVAVSTALVGPVTFFGLLVVALAERIVDSRRHRLLLPAAMLTAVIVLLGGQMALQHLLDGAATLGVVIEFVGGLVFLAMLITTSKR</sequence>
<keyword evidence="7 8" id="KW-0472">Membrane</keyword>
<gene>
    <name evidence="9" type="ORF">IHE39_16420</name>
</gene>
<feature type="transmembrane region" description="Helical" evidence="8">
    <location>
        <begin position="287"/>
        <end position="307"/>
    </location>
</feature>
<feature type="transmembrane region" description="Helical" evidence="8">
    <location>
        <begin position="199"/>
        <end position="219"/>
    </location>
</feature>
<dbReference type="InterPro" id="IPR000522">
    <property type="entry name" value="ABC_transptr_permease_BtuC"/>
</dbReference>
<evidence type="ECO:0000256" key="7">
    <source>
        <dbReference type="ARBA" id="ARBA00023136"/>
    </source>
</evidence>
<evidence type="ECO:0000313" key="10">
    <source>
        <dbReference type="Proteomes" id="UP000598227"/>
    </source>
</evidence>
<protein>
    <submittedName>
        <fullName evidence="9">Iron chelate uptake ABC transporter family permease subunit</fullName>
    </submittedName>
</protein>